<name>A0A1F5HGN7_9BACT</name>
<keyword evidence="10" id="KW-0812">Transmembrane</keyword>
<proteinExistence type="inferred from homology"/>
<evidence type="ECO:0000259" key="11">
    <source>
        <dbReference type="Pfam" id="PF00483"/>
    </source>
</evidence>
<evidence type="ECO:0000256" key="9">
    <source>
        <dbReference type="ARBA" id="ARBA00049235"/>
    </source>
</evidence>
<dbReference type="EC" id="2.7.8.34" evidence="5"/>
<evidence type="ECO:0000256" key="7">
    <source>
        <dbReference type="ARBA" id="ARBA00022679"/>
    </source>
</evidence>
<evidence type="ECO:0000256" key="4">
    <source>
        <dbReference type="ARBA" id="ARBA00012504"/>
    </source>
</evidence>
<evidence type="ECO:0000256" key="8">
    <source>
        <dbReference type="ARBA" id="ARBA00022695"/>
    </source>
</evidence>
<dbReference type="Proteomes" id="UP000176751">
    <property type="component" value="Unassembled WGS sequence"/>
</dbReference>
<evidence type="ECO:0000313" key="13">
    <source>
        <dbReference type="Proteomes" id="UP000176751"/>
    </source>
</evidence>
<sequence length="467" mass="52653">MKNWAFLNVSFLLLTYKKNMKALILAAGNGTRMQPVTRGRHKSLMPLLGLKIIERVILGAKEAGINEFVIVTGYKGKDLRGFLGNGKKYNVFISYVHNNNWEKANGISALLAKKYFKENFVLLMSDHVFDPSTLKKLQRLKLKKNECALAIDHNLKSSLDIKDTTKVMVKMGKVTNIGKHIVNYNAFDTGMFFCSPHIFKALEKTTSIGKNSLTNGVNVFVQKGNLRTFNNRGNFWADCDTYKDIKFAEKKLLASLTKAADGNISKLLNRKVSTFMTKFLIHTPLTPNIISFIIPFLAIFTFFILAKGGYPWFVFGGLMIQLLSIVDGIDGELSRLKFMGTNWGKWIDPILDRYVDAIVIAGMAYGYWIITGNNFILPIAIFVLLADILQDYMSSKFAVITGVKLKTRDVSFKRDARLLLLALGAITNQILIAFIVFIVISQYKVVNRFIAAKRITEERVSSKIQHV</sequence>
<dbReference type="SUPFAM" id="SSF53448">
    <property type="entry name" value="Nucleotide-diphospho-sugar transferases"/>
    <property type="match status" value="1"/>
</dbReference>
<keyword evidence="10" id="KW-1133">Transmembrane helix</keyword>
<feature type="transmembrane region" description="Helical" evidence="10">
    <location>
        <begin position="285"/>
        <end position="306"/>
    </location>
</feature>
<dbReference type="PANTHER" id="PTHR43584">
    <property type="entry name" value="NUCLEOTIDYL TRANSFERASE"/>
    <property type="match status" value="1"/>
</dbReference>
<comment type="similarity">
    <text evidence="2">In the C-terminal section; belongs to the CDP-alcohol phosphatidyltransferase class-I family.</text>
</comment>
<keyword evidence="10" id="KW-0472">Membrane</keyword>
<accession>A0A1F5HGN7</accession>
<organism evidence="12 13">
    <name type="scientific">Candidatus Curtissbacteria bacterium RIFOXYA1_FULL_41_14</name>
    <dbReference type="NCBI Taxonomy" id="1797737"/>
    <lineage>
        <taxon>Bacteria</taxon>
        <taxon>Candidatus Curtissiibacteriota</taxon>
    </lineage>
</organism>
<evidence type="ECO:0000256" key="2">
    <source>
        <dbReference type="ARBA" id="ARBA00006982"/>
    </source>
</evidence>
<keyword evidence="8" id="KW-0548">Nucleotidyltransferase</keyword>
<comment type="similarity">
    <text evidence="3">In the N-terminal section; belongs to the MobA family.</text>
</comment>
<comment type="catalytic activity">
    <reaction evidence="1">
        <text>1D-myo-inositol 3-phosphate + CTP + H(+) = CDP-1L-myo-inositol + diphosphate</text>
        <dbReference type="Rhea" id="RHEA:30647"/>
        <dbReference type="ChEBI" id="CHEBI:15378"/>
        <dbReference type="ChEBI" id="CHEBI:33019"/>
        <dbReference type="ChEBI" id="CHEBI:37563"/>
        <dbReference type="ChEBI" id="CHEBI:58401"/>
        <dbReference type="ChEBI" id="CHEBI:62573"/>
        <dbReference type="EC" id="2.7.7.74"/>
    </reaction>
</comment>
<dbReference type="InterPro" id="IPR050065">
    <property type="entry name" value="GlmU-like"/>
</dbReference>
<dbReference type="EMBL" id="MFCA01000001">
    <property type="protein sequence ID" value="OGE03262.1"/>
    <property type="molecule type" value="Genomic_DNA"/>
</dbReference>
<dbReference type="InterPro" id="IPR029044">
    <property type="entry name" value="Nucleotide-diphossugar_trans"/>
</dbReference>
<dbReference type="InterPro" id="IPR043130">
    <property type="entry name" value="CDP-OH_PTrfase_TM_dom"/>
</dbReference>
<evidence type="ECO:0000256" key="5">
    <source>
        <dbReference type="ARBA" id="ARBA00013268"/>
    </source>
</evidence>
<dbReference type="AlphaFoldDB" id="A0A1F5HGN7"/>
<dbReference type="GO" id="GO:0016779">
    <property type="term" value="F:nucleotidyltransferase activity"/>
    <property type="evidence" value="ECO:0007669"/>
    <property type="project" value="UniProtKB-KW"/>
</dbReference>
<feature type="domain" description="Nucleotidyl transferase" evidence="11">
    <location>
        <begin position="21"/>
        <end position="147"/>
    </location>
</feature>
<evidence type="ECO:0000256" key="3">
    <source>
        <dbReference type="ARBA" id="ARBA00007897"/>
    </source>
</evidence>
<dbReference type="InterPro" id="IPR000462">
    <property type="entry name" value="CDP-OH_P_trans"/>
</dbReference>
<dbReference type="GO" id="GO:0016020">
    <property type="term" value="C:membrane"/>
    <property type="evidence" value="ECO:0007669"/>
    <property type="project" value="InterPro"/>
</dbReference>
<dbReference type="Pfam" id="PF01066">
    <property type="entry name" value="CDP-OH_P_transf"/>
    <property type="match status" value="1"/>
</dbReference>
<dbReference type="Gene3D" id="1.20.120.1760">
    <property type="match status" value="1"/>
</dbReference>
<dbReference type="GO" id="GO:0016780">
    <property type="term" value="F:phosphotransferase activity, for other substituted phosphate groups"/>
    <property type="evidence" value="ECO:0007669"/>
    <property type="project" value="InterPro"/>
</dbReference>
<feature type="transmembrane region" description="Helical" evidence="10">
    <location>
        <begin position="416"/>
        <end position="440"/>
    </location>
</feature>
<dbReference type="Pfam" id="PF00483">
    <property type="entry name" value="NTP_transferase"/>
    <property type="match status" value="1"/>
</dbReference>
<evidence type="ECO:0000313" key="12">
    <source>
        <dbReference type="EMBL" id="OGE03262.1"/>
    </source>
</evidence>
<feature type="transmembrane region" description="Helical" evidence="10">
    <location>
        <begin position="312"/>
        <end position="329"/>
    </location>
</feature>
<dbReference type="GO" id="GO:0008654">
    <property type="term" value="P:phospholipid biosynthetic process"/>
    <property type="evidence" value="ECO:0007669"/>
    <property type="project" value="InterPro"/>
</dbReference>
<dbReference type="Gene3D" id="3.90.550.10">
    <property type="entry name" value="Spore Coat Polysaccharide Biosynthesis Protein SpsA, Chain A"/>
    <property type="match status" value="1"/>
</dbReference>
<comment type="caution">
    <text evidence="12">The sequence shown here is derived from an EMBL/GenBank/DDBJ whole genome shotgun (WGS) entry which is preliminary data.</text>
</comment>
<dbReference type="EC" id="2.7.7.74" evidence="4"/>
<reference evidence="12 13" key="1">
    <citation type="journal article" date="2016" name="Nat. Commun.">
        <title>Thousands of microbial genomes shed light on interconnected biogeochemical processes in an aquifer system.</title>
        <authorList>
            <person name="Anantharaman K."/>
            <person name="Brown C.T."/>
            <person name="Hug L.A."/>
            <person name="Sharon I."/>
            <person name="Castelle C.J."/>
            <person name="Probst A.J."/>
            <person name="Thomas B.C."/>
            <person name="Singh A."/>
            <person name="Wilkins M.J."/>
            <person name="Karaoz U."/>
            <person name="Brodie E.L."/>
            <person name="Williams K.H."/>
            <person name="Hubbard S.S."/>
            <person name="Banfield J.F."/>
        </authorList>
    </citation>
    <scope>NUCLEOTIDE SEQUENCE [LARGE SCALE GENOMIC DNA]</scope>
</reference>
<dbReference type="InterPro" id="IPR005835">
    <property type="entry name" value="NTP_transferase_dom"/>
</dbReference>
<protein>
    <recommendedName>
        <fullName evidence="6">Bifunctional IPC transferase and DIPP synthase</fullName>
        <ecNumber evidence="4">2.7.7.74</ecNumber>
        <ecNumber evidence="5">2.7.8.34</ecNumber>
    </recommendedName>
</protein>
<keyword evidence="7" id="KW-0808">Transferase</keyword>
<evidence type="ECO:0000256" key="6">
    <source>
        <dbReference type="ARBA" id="ARBA00018322"/>
    </source>
</evidence>
<evidence type="ECO:0000256" key="10">
    <source>
        <dbReference type="SAM" id="Phobius"/>
    </source>
</evidence>
<gene>
    <name evidence="12" type="ORF">A2196_05880</name>
</gene>
<evidence type="ECO:0000256" key="1">
    <source>
        <dbReference type="ARBA" id="ARBA00000729"/>
    </source>
</evidence>
<dbReference type="STRING" id="1797737.A2196_05880"/>
<comment type="catalytic activity">
    <reaction evidence="9">
        <text>CDP-1L-myo-inositol + 1D-myo-inositol 3-phosphate = bis(1L-myo-inositol) 3,1'-phosphate 1-phosphate + CMP + H(+)</text>
        <dbReference type="Rhea" id="RHEA:31327"/>
        <dbReference type="ChEBI" id="CHEBI:15378"/>
        <dbReference type="ChEBI" id="CHEBI:58401"/>
        <dbReference type="ChEBI" id="CHEBI:60377"/>
        <dbReference type="ChEBI" id="CHEBI:62573"/>
        <dbReference type="ChEBI" id="CHEBI:62576"/>
        <dbReference type="EC" id="2.7.8.34"/>
    </reaction>
</comment>
<dbReference type="PANTHER" id="PTHR43584:SF8">
    <property type="entry name" value="N-ACETYLMURAMATE ALPHA-1-PHOSPHATE URIDYLYLTRANSFERASE"/>
    <property type="match status" value="1"/>
</dbReference>